<dbReference type="PROSITE" id="PS51176">
    <property type="entry name" value="PDH_ADH"/>
    <property type="match status" value="1"/>
</dbReference>
<feature type="domain" description="Prephenate/arogenate dehydrogenase" evidence="5">
    <location>
        <begin position="105"/>
        <end position="367"/>
    </location>
</feature>
<organism evidence="6 7">
    <name type="scientific">Pseudidiomarina aquimaris</name>
    <dbReference type="NCBI Taxonomy" id="641841"/>
    <lineage>
        <taxon>Bacteria</taxon>
        <taxon>Pseudomonadati</taxon>
        <taxon>Pseudomonadota</taxon>
        <taxon>Gammaproteobacteria</taxon>
        <taxon>Alteromonadales</taxon>
        <taxon>Idiomarinaceae</taxon>
        <taxon>Pseudidiomarina</taxon>
    </lineage>
</organism>
<dbReference type="GO" id="GO:0046417">
    <property type="term" value="P:chorismate metabolic process"/>
    <property type="evidence" value="ECO:0007669"/>
    <property type="project" value="InterPro"/>
</dbReference>
<keyword evidence="6" id="KW-0413">Isomerase</keyword>
<name>A0A432XJD1_9GAMM</name>
<dbReference type="InterPro" id="IPR008927">
    <property type="entry name" value="6-PGluconate_DH-like_C_sf"/>
</dbReference>
<dbReference type="OrthoDB" id="6198144at2"/>
<dbReference type="GO" id="GO:0004106">
    <property type="term" value="F:chorismate mutase activity"/>
    <property type="evidence" value="ECO:0007669"/>
    <property type="project" value="UniProtKB-EC"/>
</dbReference>
<dbReference type="InterPro" id="IPR036263">
    <property type="entry name" value="Chorismate_II_sf"/>
</dbReference>
<dbReference type="GO" id="GO:0004665">
    <property type="term" value="F:prephenate dehydrogenase (NADP+) activity"/>
    <property type="evidence" value="ECO:0007669"/>
    <property type="project" value="InterPro"/>
</dbReference>
<dbReference type="SUPFAM" id="SSF48600">
    <property type="entry name" value="Chorismate mutase II"/>
    <property type="match status" value="1"/>
</dbReference>
<dbReference type="PROSITE" id="PS51168">
    <property type="entry name" value="CHORISMATE_MUT_2"/>
    <property type="match status" value="1"/>
</dbReference>
<dbReference type="Gene3D" id="1.20.59.10">
    <property type="entry name" value="Chorismate mutase"/>
    <property type="match status" value="1"/>
</dbReference>
<evidence type="ECO:0000256" key="3">
    <source>
        <dbReference type="SAM" id="Coils"/>
    </source>
</evidence>
<dbReference type="InterPro" id="IPR002701">
    <property type="entry name" value="CM_II_prokaryot"/>
</dbReference>
<dbReference type="InterPro" id="IPR003099">
    <property type="entry name" value="Prephen_DH"/>
</dbReference>
<reference evidence="7" key="1">
    <citation type="journal article" date="2018" name="Front. Microbiol.">
        <title>Genome-Based Analysis Reveals the Taxonomy and Diversity of the Family Idiomarinaceae.</title>
        <authorList>
            <person name="Liu Y."/>
            <person name="Lai Q."/>
            <person name="Shao Z."/>
        </authorList>
    </citation>
    <scope>NUCLEOTIDE SEQUENCE [LARGE SCALE GENOMIC DNA]</scope>
    <source>
        <strain evidence="7">SW15</strain>
    </source>
</reference>
<dbReference type="NCBIfam" id="NF008400">
    <property type="entry name" value="PRK11199.1"/>
    <property type="match status" value="1"/>
</dbReference>
<dbReference type="Gene3D" id="1.10.3660.10">
    <property type="entry name" value="6-phosphogluconate dehydrogenase C-terminal like domain"/>
    <property type="match status" value="1"/>
</dbReference>
<dbReference type="NCBIfam" id="TIGR01799">
    <property type="entry name" value="CM_T"/>
    <property type="match status" value="1"/>
</dbReference>
<accession>A0A432XJD1</accession>
<dbReference type="PANTHER" id="PTHR21363:SF0">
    <property type="entry name" value="PREPHENATE DEHYDROGENASE [NADP(+)]"/>
    <property type="match status" value="1"/>
</dbReference>
<protein>
    <recommendedName>
        <fullName evidence="1">chorismate mutase</fullName>
        <ecNumber evidence="1">5.4.99.5</ecNumber>
    </recommendedName>
</protein>
<feature type="coiled-coil region" evidence="3">
    <location>
        <begin position="14"/>
        <end position="41"/>
    </location>
</feature>
<dbReference type="AlphaFoldDB" id="A0A432XJD1"/>
<dbReference type="PANTHER" id="PTHR21363">
    <property type="entry name" value="PREPHENATE DEHYDROGENASE"/>
    <property type="match status" value="1"/>
</dbReference>
<dbReference type="Pfam" id="PF01817">
    <property type="entry name" value="CM_2"/>
    <property type="match status" value="1"/>
</dbReference>
<comment type="caution">
    <text evidence="6">The sequence shown here is derived from an EMBL/GenBank/DDBJ whole genome shotgun (WGS) entry which is preliminary data.</text>
</comment>
<keyword evidence="2 6" id="KW-0560">Oxidoreductase</keyword>
<dbReference type="InterPro" id="IPR046825">
    <property type="entry name" value="PDH_C"/>
</dbReference>
<dbReference type="InterPro" id="IPR036291">
    <property type="entry name" value="NAD(P)-bd_dom_sf"/>
</dbReference>
<dbReference type="SMART" id="SM00830">
    <property type="entry name" value="CM_2"/>
    <property type="match status" value="1"/>
</dbReference>
<evidence type="ECO:0000313" key="7">
    <source>
        <dbReference type="Proteomes" id="UP000286678"/>
    </source>
</evidence>
<dbReference type="InterPro" id="IPR008244">
    <property type="entry name" value="Chor_mut/prephenate_DH_T"/>
</dbReference>
<dbReference type="GO" id="GO:0005737">
    <property type="term" value="C:cytoplasm"/>
    <property type="evidence" value="ECO:0007669"/>
    <property type="project" value="InterPro"/>
</dbReference>
<dbReference type="Pfam" id="PF20463">
    <property type="entry name" value="PDH_C"/>
    <property type="match status" value="1"/>
</dbReference>
<dbReference type="EC" id="5.4.99.5" evidence="1"/>
<dbReference type="RefSeq" id="WP_126833366.1">
    <property type="nucleotide sequence ID" value="NZ_PIPT01000003.1"/>
</dbReference>
<dbReference type="GO" id="GO:0070403">
    <property type="term" value="F:NAD+ binding"/>
    <property type="evidence" value="ECO:0007669"/>
    <property type="project" value="InterPro"/>
</dbReference>
<dbReference type="PIRSF" id="PIRSF001499">
    <property type="entry name" value="Chor_mut_pdh_Tpr"/>
    <property type="match status" value="1"/>
</dbReference>
<keyword evidence="3" id="KW-0175">Coiled coil</keyword>
<evidence type="ECO:0000256" key="2">
    <source>
        <dbReference type="ARBA" id="ARBA00023002"/>
    </source>
</evidence>
<evidence type="ECO:0000259" key="5">
    <source>
        <dbReference type="PROSITE" id="PS51176"/>
    </source>
</evidence>
<sequence length="386" mass="42801">MSDAAVPNDPQQRLQQLREAIDETDNALLQLLQRRRQLAAEVGTVKRSLGQPLYVPEREVKLIAARRSEAEAIGLSPDLIEDVLRRVIRESYQQQQAADVHLEDKTIVVVGGYGALGGLFAERFREAGAHVHCIGEGEQDQLAAVCANADLVLVSVPIAVTEAVIETLPQLPEHCILADVTSIKAKPLQAMLKQHQGPVVGLHPMFGPQVATLAKQLIVVTEGRDAPAYQWLLNTLIRWGAQLYQTSAERHDEAMGFIQVMRHLSTFVYGAHLASEKADLQELLDLSSPIYRLELMMVGRLFAQNADLYADIILAHPENFAMMRRYLESFTQVLGQLEQGDKSGFVEKFAEISDYFGEFSQKFLEDSQRLLASAGDAHQLSQVAGR</sequence>
<proteinExistence type="predicted"/>
<dbReference type="GO" id="GO:0008977">
    <property type="term" value="F:prephenate dehydrogenase (NAD+) activity"/>
    <property type="evidence" value="ECO:0007669"/>
    <property type="project" value="InterPro"/>
</dbReference>
<feature type="domain" description="Chorismate mutase" evidence="4">
    <location>
        <begin position="8"/>
        <end position="99"/>
    </location>
</feature>
<dbReference type="InterPro" id="IPR046826">
    <property type="entry name" value="PDH_N"/>
</dbReference>
<keyword evidence="7" id="KW-1185">Reference proteome</keyword>
<dbReference type="Pfam" id="PF02153">
    <property type="entry name" value="PDH_N"/>
    <property type="match status" value="1"/>
</dbReference>
<evidence type="ECO:0000256" key="1">
    <source>
        <dbReference type="ARBA" id="ARBA00012404"/>
    </source>
</evidence>
<dbReference type="InterPro" id="IPR050812">
    <property type="entry name" value="Preph/Arog_dehydrog"/>
</dbReference>
<gene>
    <name evidence="6" type="primary">tyrA</name>
    <name evidence="6" type="ORF">CWE21_05070</name>
</gene>
<dbReference type="SUPFAM" id="SSF48179">
    <property type="entry name" value="6-phosphogluconate dehydrogenase C-terminal domain-like"/>
    <property type="match status" value="1"/>
</dbReference>
<dbReference type="Proteomes" id="UP000286678">
    <property type="component" value="Unassembled WGS sequence"/>
</dbReference>
<dbReference type="GO" id="GO:0006571">
    <property type="term" value="P:tyrosine biosynthetic process"/>
    <property type="evidence" value="ECO:0007669"/>
    <property type="project" value="InterPro"/>
</dbReference>
<dbReference type="Gene3D" id="3.40.50.720">
    <property type="entry name" value="NAD(P)-binding Rossmann-like Domain"/>
    <property type="match status" value="1"/>
</dbReference>
<dbReference type="SUPFAM" id="SSF51735">
    <property type="entry name" value="NAD(P)-binding Rossmann-fold domains"/>
    <property type="match status" value="1"/>
</dbReference>
<dbReference type="InterPro" id="IPR011277">
    <property type="entry name" value="CM_T"/>
</dbReference>
<dbReference type="InterPro" id="IPR036979">
    <property type="entry name" value="CM_dom_sf"/>
</dbReference>
<dbReference type="EMBL" id="PIPT01000003">
    <property type="protein sequence ID" value="RUO48736.1"/>
    <property type="molecule type" value="Genomic_DNA"/>
</dbReference>
<evidence type="ECO:0000259" key="4">
    <source>
        <dbReference type="PROSITE" id="PS51168"/>
    </source>
</evidence>
<evidence type="ECO:0000313" key="6">
    <source>
        <dbReference type="EMBL" id="RUO48736.1"/>
    </source>
</evidence>